<evidence type="ECO:0000313" key="6">
    <source>
        <dbReference type="Proteomes" id="UP000046680"/>
    </source>
</evidence>
<reference evidence="4 5" key="2">
    <citation type="submission" date="2015-03" db="EMBL/GenBank/DDBJ databases">
        <authorList>
            <consortium name="Pathogen Informatics"/>
        </authorList>
    </citation>
    <scope>NUCLEOTIDE SEQUENCE [LARGE SCALE GENOMIC DNA]</scope>
    <source>
        <strain evidence="1 6">C09601061</strain>
        <strain evidence="2 5">D00501624</strain>
        <strain evidence="4">K00500041</strain>
    </source>
</reference>
<evidence type="ECO:0000313" key="2">
    <source>
        <dbReference type="EMBL" id="CNW83677.1"/>
    </source>
</evidence>
<accession>A0A0U0T318</accession>
<name>A0A0U0T318_MYCTX</name>
<evidence type="ECO:0000313" key="4">
    <source>
        <dbReference type="Proteomes" id="UP000038802"/>
    </source>
</evidence>
<evidence type="ECO:0000313" key="3">
    <source>
        <dbReference type="EMBL" id="COW16932.1"/>
    </source>
</evidence>
<dbReference type="EMBL" id="CQQC01002438">
    <property type="protein sequence ID" value="CNW83677.1"/>
    <property type="molecule type" value="Genomic_DNA"/>
</dbReference>
<dbReference type="EMBL" id="CSAE01000361">
    <property type="protein sequence ID" value="COW16932.1"/>
    <property type="molecule type" value="Genomic_DNA"/>
</dbReference>
<evidence type="ECO:0008006" key="7">
    <source>
        <dbReference type="Google" id="ProtNLM"/>
    </source>
</evidence>
<evidence type="ECO:0000313" key="1">
    <source>
        <dbReference type="EMBL" id="CFR87789.1"/>
    </source>
</evidence>
<gene>
    <name evidence="1" type="ORF">ERS007657_02622</name>
    <name evidence="2" type="ORF">ERS007661_04306</name>
    <name evidence="3" type="ORF">ERS007703_02945</name>
</gene>
<reference evidence="3" key="1">
    <citation type="submission" date="2015-03" db="EMBL/GenBank/DDBJ databases">
        <authorList>
            <person name="Murphy D."/>
        </authorList>
    </citation>
    <scope>NUCLEOTIDE SEQUENCE [LARGE SCALE GENOMIC DNA]</scope>
    <source>
        <strain evidence="3">K00500041</strain>
    </source>
</reference>
<proteinExistence type="predicted"/>
<dbReference type="Proteomes" id="UP000038802">
    <property type="component" value="Unassembled WGS sequence"/>
</dbReference>
<dbReference type="Proteomes" id="UP000039217">
    <property type="component" value="Unassembled WGS sequence"/>
</dbReference>
<sequence length="35" mass="3538">MRAAAVATSQGVPVVTHDGDFDAVDGVADVAIIRI</sequence>
<dbReference type="EMBL" id="CGCX01001052">
    <property type="protein sequence ID" value="CFR87789.1"/>
    <property type="molecule type" value="Genomic_DNA"/>
</dbReference>
<dbReference type="AlphaFoldDB" id="A0A0U0T318"/>
<dbReference type="Proteomes" id="UP000046680">
    <property type="component" value="Unassembled WGS sequence"/>
</dbReference>
<protein>
    <recommendedName>
        <fullName evidence="7">PIN domain-containing protein</fullName>
    </recommendedName>
</protein>
<evidence type="ECO:0000313" key="5">
    <source>
        <dbReference type="Proteomes" id="UP000039217"/>
    </source>
</evidence>
<organism evidence="3 4">
    <name type="scientific">Mycobacterium tuberculosis</name>
    <dbReference type="NCBI Taxonomy" id="1773"/>
    <lineage>
        <taxon>Bacteria</taxon>
        <taxon>Bacillati</taxon>
        <taxon>Actinomycetota</taxon>
        <taxon>Actinomycetes</taxon>
        <taxon>Mycobacteriales</taxon>
        <taxon>Mycobacteriaceae</taxon>
        <taxon>Mycobacterium</taxon>
        <taxon>Mycobacterium tuberculosis complex</taxon>
    </lineage>
</organism>